<keyword evidence="2" id="KW-1185">Reference proteome</keyword>
<dbReference type="PANTHER" id="PTHR36300:SF1">
    <property type="entry name" value="RAW, ISOFORM A"/>
    <property type="match status" value="1"/>
</dbReference>
<accession>A0A9Q1HAR2</accession>
<proteinExistence type="predicted"/>
<sequence>MAFWKRVSSWFQKDQRYIIDEWERGNKLVYGALTRSYLDTFQQFDEGKGILDGKQLLKALNSLDLYPSRSQVYNMLKTSAECHGRPDDETAMYVTFGDFCIYVSDLIDGYSMHGCDPTFTAAATPQSPPHHRQSLTSRYDVFLGGSCNPTTWRKDTAIPMLKHYSLTFYNPQVEDWSPEMIEIEDQAKNNARLLLFVLEDSTRSIASMVEAAFHSGDKMRY</sequence>
<evidence type="ECO:0000313" key="1">
    <source>
        <dbReference type="EMBL" id="KAJ8038683.1"/>
    </source>
</evidence>
<dbReference type="PANTHER" id="PTHR36300">
    <property type="entry name" value="RAW, ISOFORM A"/>
    <property type="match status" value="1"/>
</dbReference>
<name>A0A9Q1HAR2_HOLLE</name>
<comment type="caution">
    <text evidence="1">The sequence shown here is derived from an EMBL/GenBank/DDBJ whole genome shotgun (WGS) entry which is preliminary data.</text>
</comment>
<organism evidence="1 2">
    <name type="scientific">Holothuria leucospilota</name>
    <name type="common">Black long sea cucumber</name>
    <name type="synonym">Mertensiothuria leucospilota</name>
    <dbReference type="NCBI Taxonomy" id="206669"/>
    <lineage>
        <taxon>Eukaryota</taxon>
        <taxon>Metazoa</taxon>
        <taxon>Echinodermata</taxon>
        <taxon>Eleutherozoa</taxon>
        <taxon>Echinozoa</taxon>
        <taxon>Holothuroidea</taxon>
        <taxon>Aspidochirotacea</taxon>
        <taxon>Aspidochirotida</taxon>
        <taxon>Holothuriidae</taxon>
        <taxon>Holothuria</taxon>
    </lineage>
</organism>
<dbReference type="Pfam" id="PF15891">
    <property type="entry name" value="Nuc_deoxyri_tr2"/>
    <property type="match status" value="1"/>
</dbReference>
<dbReference type="SUPFAM" id="SSF47473">
    <property type="entry name" value="EF-hand"/>
    <property type="match status" value="1"/>
</dbReference>
<dbReference type="GO" id="GO:0005886">
    <property type="term" value="C:plasma membrane"/>
    <property type="evidence" value="ECO:0007669"/>
    <property type="project" value="TreeGrafter"/>
</dbReference>
<dbReference type="EMBL" id="JAIZAY010000007">
    <property type="protein sequence ID" value="KAJ8038683.1"/>
    <property type="molecule type" value="Genomic_DNA"/>
</dbReference>
<dbReference type="Proteomes" id="UP001152320">
    <property type="component" value="Chromosome 7"/>
</dbReference>
<dbReference type="AlphaFoldDB" id="A0A9Q1HAR2"/>
<protein>
    <submittedName>
        <fullName evidence="1">Uncharacterized protein</fullName>
    </submittedName>
</protein>
<dbReference type="OrthoDB" id="6493944at2759"/>
<dbReference type="Gene3D" id="3.40.50.450">
    <property type="match status" value="1"/>
</dbReference>
<dbReference type="InterPro" id="IPR039470">
    <property type="entry name" value="Nuc_deoxyri_tr2"/>
</dbReference>
<dbReference type="InterPro" id="IPR011992">
    <property type="entry name" value="EF-hand-dom_pair"/>
</dbReference>
<evidence type="ECO:0000313" key="2">
    <source>
        <dbReference type="Proteomes" id="UP001152320"/>
    </source>
</evidence>
<gene>
    <name evidence="1" type="ORF">HOLleu_16175</name>
</gene>
<reference evidence="1" key="1">
    <citation type="submission" date="2021-10" db="EMBL/GenBank/DDBJ databases">
        <title>Tropical sea cucumber genome reveals ecological adaptation and Cuvierian tubules defense mechanism.</title>
        <authorList>
            <person name="Chen T."/>
        </authorList>
    </citation>
    <scope>NUCLEOTIDE SEQUENCE</scope>
    <source>
        <strain evidence="1">Nanhai2018</strain>
        <tissue evidence="1">Muscle</tissue>
    </source>
</reference>